<dbReference type="OrthoDB" id="3662007at2759"/>
<dbReference type="EMBL" id="ML987190">
    <property type="protein sequence ID" value="KAF2254483.1"/>
    <property type="molecule type" value="Genomic_DNA"/>
</dbReference>
<evidence type="ECO:0000313" key="3">
    <source>
        <dbReference type="Proteomes" id="UP000800094"/>
    </source>
</evidence>
<organism evidence="2 3">
    <name type="scientific">Trematosphaeria pertusa</name>
    <dbReference type="NCBI Taxonomy" id="390896"/>
    <lineage>
        <taxon>Eukaryota</taxon>
        <taxon>Fungi</taxon>
        <taxon>Dikarya</taxon>
        <taxon>Ascomycota</taxon>
        <taxon>Pezizomycotina</taxon>
        <taxon>Dothideomycetes</taxon>
        <taxon>Pleosporomycetidae</taxon>
        <taxon>Pleosporales</taxon>
        <taxon>Massarineae</taxon>
        <taxon>Trematosphaeriaceae</taxon>
        <taxon>Trematosphaeria</taxon>
    </lineage>
</organism>
<feature type="signal peptide" evidence="1">
    <location>
        <begin position="1"/>
        <end position="18"/>
    </location>
</feature>
<dbReference type="Proteomes" id="UP000800094">
    <property type="component" value="Unassembled WGS sequence"/>
</dbReference>
<proteinExistence type="predicted"/>
<evidence type="ECO:0000256" key="1">
    <source>
        <dbReference type="SAM" id="SignalP"/>
    </source>
</evidence>
<gene>
    <name evidence="2" type="ORF">BU26DRAFT_559163</name>
</gene>
<dbReference type="RefSeq" id="XP_033689487.1">
    <property type="nucleotide sequence ID" value="XM_033832669.1"/>
</dbReference>
<keyword evidence="1" id="KW-0732">Signal</keyword>
<evidence type="ECO:0000313" key="2">
    <source>
        <dbReference type="EMBL" id="KAF2254483.1"/>
    </source>
</evidence>
<sequence length="78" mass="9050">MKLSSLVVVAALAVFAVASPQQQPPERPNPCEKCDKHYLACKESWWCYFYPLECEEVCQRDTCHFDEDCHEKCGYNKC</sequence>
<reference evidence="2" key="1">
    <citation type="journal article" date="2020" name="Stud. Mycol.">
        <title>101 Dothideomycetes genomes: a test case for predicting lifestyles and emergence of pathogens.</title>
        <authorList>
            <person name="Haridas S."/>
            <person name="Albert R."/>
            <person name="Binder M."/>
            <person name="Bloem J."/>
            <person name="Labutti K."/>
            <person name="Salamov A."/>
            <person name="Andreopoulos B."/>
            <person name="Baker S."/>
            <person name="Barry K."/>
            <person name="Bills G."/>
            <person name="Bluhm B."/>
            <person name="Cannon C."/>
            <person name="Castanera R."/>
            <person name="Culley D."/>
            <person name="Daum C."/>
            <person name="Ezra D."/>
            <person name="Gonzalez J."/>
            <person name="Henrissat B."/>
            <person name="Kuo A."/>
            <person name="Liang C."/>
            <person name="Lipzen A."/>
            <person name="Lutzoni F."/>
            <person name="Magnuson J."/>
            <person name="Mondo S."/>
            <person name="Nolan M."/>
            <person name="Ohm R."/>
            <person name="Pangilinan J."/>
            <person name="Park H.-J."/>
            <person name="Ramirez L."/>
            <person name="Alfaro M."/>
            <person name="Sun H."/>
            <person name="Tritt A."/>
            <person name="Yoshinaga Y."/>
            <person name="Zwiers L.-H."/>
            <person name="Turgeon B."/>
            <person name="Goodwin S."/>
            <person name="Spatafora J."/>
            <person name="Crous P."/>
            <person name="Grigoriev I."/>
        </authorList>
    </citation>
    <scope>NUCLEOTIDE SEQUENCE</scope>
    <source>
        <strain evidence="2">CBS 122368</strain>
    </source>
</reference>
<dbReference type="GeneID" id="54585999"/>
<name>A0A6A6IZ82_9PLEO</name>
<keyword evidence="3" id="KW-1185">Reference proteome</keyword>
<protein>
    <submittedName>
        <fullName evidence="2">Uncharacterized protein</fullName>
    </submittedName>
</protein>
<accession>A0A6A6IZ82</accession>
<dbReference type="AlphaFoldDB" id="A0A6A6IZ82"/>
<feature type="chain" id="PRO_5025686137" evidence="1">
    <location>
        <begin position="19"/>
        <end position="78"/>
    </location>
</feature>